<feature type="signal peptide" evidence="1">
    <location>
        <begin position="1"/>
        <end position="21"/>
    </location>
</feature>
<dbReference type="EMBL" id="AGNL01047907">
    <property type="protein sequence ID" value="EJK46195.1"/>
    <property type="molecule type" value="Genomic_DNA"/>
</dbReference>
<protein>
    <submittedName>
        <fullName evidence="2">Uncharacterized protein</fullName>
    </submittedName>
</protein>
<name>K0R2C4_THAOC</name>
<keyword evidence="1" id="KW-0732">Signal</keyword>
<sequence length="123" mass="13462">MKLSILLSVAVAFLGAVSTSARLAHHRQDSTDLTTADYDADYADEEDYDAADFFEEEGHCPGNPGRGMCGRNREGPKTPICCCRRGNRMNPLLPSRLLQNARPIPEVCEWTCPLYANNGGCPS</sequence>
<comment type="caution">
    <text evidence="2">The sequence shown here is derived from an EMBL/GenBank/DDBJ whole genome shotgun (WGS) entry which is preliminary data.</text>
</comment>
<keyword evidence="3" id="KW-1185">Reference proteome</keyword>
<organism evidence="2 3">
    <name type="scientific">Thalassiosira oceanica</name>
    <name type="common">Marine diatom</name>
    <dbReference type="NCBI Taxonomy" id="159749"/>
    <lineage>
        <taxon>Eukaryota</taxon>
        <taxon>Sar</taxon>
        <taxon>Stramenopiles</taxon>
        <taxon>Ochrophyta</taxon>
        <taxon>Bacillariophyta</taxon>
        <taxon>Coscinodiscophyceae</taxon>
        <taxon>Thalassiosirophycidae</taxon>
        <taxon>Thalassiosirales</taxon>
        <taxon>Thalassiosiraceae</taxon>
        <taxon>Thalassiosira</taxon>
    </lineage>
</organism>
<evidence type="ECO:0000313" key="3">
    <source>
        <dbReference type="Proteomes" id="UP000266841"/>
    </source>
</evidence>
<reference evidence="2 3" key="1">
    <citation type="journal article" date="2012" name="Genome Biol.">
        <title>Genome and low-iron response of an oceanic diatom adapted to chronic iron limitation.</title>
        <authorList>
            <person name="Lommer M."/>
            <person name="Specht M."/>
            <person name="Roy A.S."/>
            <person name="Kraemer L."/>
            <person name="Andreson R."/>
            <person name="Gutowska M.A."/>
            <person name="Wolf J."/>
            <person name="Bergner S.V."/>
            <person name="Schilhabel M.B."/>
            <person name="Klostermeier U.C."/>
            <person name="Beiko R.G."/>
            <person name="Rosenstiel P."/>
            <person name="Hippler M."/>
            <person name="Laroche J."/>
        </authorList>
    </citation>
    <scope>NUCLEOTIDE SEQUENCE [LARGE SCALE GENOMIC DNA]</scope>
    <source>
        <strain evidence="2 3">CCMP1005</strain>
    </source>
</reference>
<evidence type="ECO:0000256" key="1">
    <source>
        <dbReference type="SAM" id="SignalP"/>
    </source>
</evidence>
<dbReference type="Proteomes" id="UP000266841">
    <property type="component" value="Unassembled WGS sequence"/>
</dbReference>
<evidence type="ECO:0000313" key="2">
    <source>
        <dbReference type="EMBL" id="EJK46195.1"/>
    </source>
</evidence>
<feature type="chain" id="PRO_5003836042" evidence="1">
    <location>
        <begin position="22"/>
        <end position="123"/>
    </location>
</feature>
<proteinExistence type="predicted"/>
<accession>K0R2C4</accession>
<dbReference type="AlphaFoldDB" id="K0R2C4"/>
<gene>
    <name evidence="2" type="ORF">THAOC_35145</name>
</gene>